<proteinExistence type="predicted"/>
<sequence length="64" mass="7251">MEFNCFIIVQYTRLTVMANKLQKIGCHRPLKKTSCFLGISGHAVAIHQCLALSVMKELEAEEKK</sequence>
<name>A0A2P2PZE1_RHIMU</name>
<protein>
    <submittedName>
        <fullName evidence="1">Uncharacterized protein</fullName>
    </submittedName>
</protein>
<organism evidence="1">
    <name type="scientific">Rhizophora mucronata</name>
    <name type="common">Asiatic mangrove</name>
    <dbReference type="NCBI Taxonomy" id="61149"/>
    <lineage>
        <taxon>Eukaryota</taxon>
        <taxon>Viridiplantae</taxon>
        <taxon>Streptophyta</taxon>
        <taxon>Embryophyta</taxon>
        <taxon>Tracheophyta</taxon>
        <taxon>Spermatophyta</taxon>
        <taxon>Magnoliopsida</taxon>
        <taxon>eudicotyledons</taxon>
        <taxon>Gunneridae</taxon>
        <taxon>Pentapetalae</taxon>
        <taxon>rosids</taxon>
        <taxon>fabids</taxon>
        <taxon>Malpighiales</taxon>
        <taxon>Rhizophoraceae</taxon>
        <taxon>Rhizophora</taxon>
    </lineage>
</organism>
<dbReference type="EMBL" id="GGEC01079581">
    <property type="protein sequence ID" value="MBX60065.1"/>
    <property type="molecule type" value="Transcribed_RNA"/>
</dbReference>
<reference evidence="1" key="1">
    <citation type="submission" date="2018-02" db="EMBL/GenBank/DDBJ databases">
        <title>Rhizophora mucronata_Transcriptome.</title>
        <authorList>
            <person name="Meera S.P."/>
            <person name="Sreeshan A."/>
            <person name="Augustine A."/>
        </authorList>
    </citation>
    <scope>NUCLEOTIDE SEQUENCE</scope>
    <source>
        <tissue evidence="1">Leaf</tissue>
    </source>
</reference>
<evidence type="ECO:0000313" key="1">
    <source>
        <dbReference type="EMBL" id="MBX60065.1"/>
    </source>
</evidence>
<dbReference type="AlphaFoldDB" id="A0A2P2PZE1"/>
<accession>A0A2P2PZE1</accession>